<protein>
    <recommendedName>
        <fullName evidence="3">HMA domain-containing protein</fullName>
    </recommendedName>
</protein>
<evidence type="ECO:0000313" key="5">
    <source>
        <dbReference type="Proteomes" id="UP001549749"/>
    </source>
</evidence>
<keyword evidence="5" id="KW-1185">Reference proteome</keyword>
<feature type="domain" description="HMA" evidence="3">
    <location>
        <begin position="33"/>
        <end position="102"/>
    </location>
</feature>
<evidence type="ECO:0000256" key="1">
    <source>
        <dbReference type="SAM" id="MobiDB-lite"/>
    </source>
</evidence>
<organism evidence="4 5">
    <name type="scientific">Chitinophaga defluvii</name>
    <dbReference type="NCBI Taxonomy" id="3163343"/>
    <lineage>
        <taxon>Bacteria</taxon>
        <taxon>Pseudomonadati</taxon>
        <taxon>Bacteroidota</taxon>
        <taxon>Chitinophagia</taxon>
        <taxon>Chitinophagales</taxon>
        <taxon>Chitinophagaceae</taxon>
        <taxon>Chitinophaga</taxon>
    </lineage>
</organism>
<feature type="signal peptide" evidence="2">
    <location>
        <begin position="1"/>
        <end position="25"/>
    </location>
</feature>
<reference evidence="4 5" key="1">
    <citation type="submission" date="2024-06" db="EMBL/GenBank/DDBJ databases">
        <title>Chitinophaga defluvii sp. nov., isolated from municipal sewage.</title>
        <authorList>
            <person name="Zhang L."/>
        </authorList>
    </citation>
    <scope>NUCLEOTIDE SEQUENCE [LARGE SCALE GENOMIC DNA]</scope>
    <source>
        <strain evidence="4 5">H8</strain>
    </source>
</reference>
<dbReference type="EMBL" id="JBEXAC010000001">
    <property type="protein sequence ID" value="MET6996769.1"/>
    <property type="molecule type" value="Genomic_DNA"/>
</dbReference>
<evidence type="ECO:0000259" key="3">
    <source>
        <dbReference type="PROSITE" id="PS50846"/>
    </source>
</evidence>
<comment type="caution">
    <text evidence="4">The sequence shown here is derived from an EMBL/GenBank/DDBJ whole genome shotgun (WGS) entry which is preliminary data.</text>
</comment>
<accession>A0ABV2T3T1</accession>
<dbReference type="PROSITE" id="PS50846">
    <property type="entry name" value="HMA_2"/>
    <property type="match status" value="1"/>
</dbReference>
<evidence type="ECO:0000256" key="2">
    <source>
        <dbReference type="SAM" id="SignalP"/>
    </source>
</evidence>
<dbReference type="Proteomes" id="UP001549749">
    <property type="component" value="Unassembled WGS sequence"/>
</dbReference>
<feature type="region of interest" description="Disordered" evidence="1">
    <location>
        <begin position="95"/>
        <end position="121"/>
    </location>
</feature>
<dbReference type="InterPro" id="IPR036163">
    <property type="entry name" value="HMA_dom_sf"/>
</dbReference>
<keyword evidence="2" id="KW-0732">Signal</keyword>
<dbReference type="RefSeq" id="WP_354659410.1">
    <property type="nucleotide sequence ID" value="NZ_JBEXAC010000001.1"/>
</dbReference>
<dbReference type="SUPFAM" id="SSF55008">
    <property type="entry name" value="HMA, heavy metal-associated domain"/>
    <property type="match status" value="1"/>
</dbReference>
<dbReference type="InterPro" id="IPR006121">
    <property type="entry name" value="HMA_dom"/>
</dbReference>
<proteinExistence type="predicted"/>
<dbReference type="Gene3D" id="3.30.70.100">
    <property type="match status" value="1"/>
</dbReference>
<feature type="chain" id="PRO_5047065273" description="HMA domain-containing protein" evidence="2">
    <location>
        <begin position="26"/>
        <end position="121"/>
    </location>
</feature>
<name>A0ABV2T3T1_9BACT</name>
<sequence length="121" mass="12916">MKKIFASIIALMAIVTIAFPTAAQSKESTDGVKKVVIKVGNLHCNNDMPTIKKQLLNQDGVEEVAFTAIAGASSIFTITYHGAATSQEQIEKAIEATPGCDDKSTTPYKVKKEASGKKKKS</sequence>
<evidence type="ECO:0000313" key="4">
    <source>
        <dbReference type="EMBL" id="MET6996769.1"/>
    </source>
</evidence>
<gene>
    <name evidence="4" type="ORF">ABR189_05300</name>
</gene>
<dbReference type="CDD" id="cd00371">
    <property type="entry name" value="HMA"/>
    <property type="match status" value="1"/>
</dbReference>